<proteinExistence type="predicted"/>
<organism evidence="1 2">
    <name type="scientific">Cryomyces minteri</name>
    <dbReference type="NCBI Taxonomy" id="331657"/>
    <lineage>
        <taxon>Eukaryota</taxon>
        <taxon>Fungi</taxon>
        <taxon>Dikarya</taxon>
        <taxon>Ascomycota</taxon>
        <taxon>Pezizomycotina</taxon>
        <taxon>Dothideomycetes</taxon>
        <taxon>Dothideomycetes incertae sedis</taxon>
        <taxon>Cryomyces</taxon>
    </lineage>
</organism>
<dbReference type="AlphaFoldDB" id="A0A4U0ULJ6"/>
<dbReference type="Proteomes" id="UP000308768">
    <property type="component" value="Unassembled WGS sequence"/>
</dbReference>
<evidence type="ECO:0000313" key="2">
    <source>
        <dbReference type="Proteomes" id="UP000308768"/>
    </source>
</evidence>
<protein>
    <submittedName>
        <fullName evidence="1">Uncharacterized protein</fullName>
    </submittedName>
</protein>
<feature type="non-terminal residue" evidence="1">
    <location>
        <position position="90"/>
    </location>
</feature>
<evidence type="ECO:0000313" key="1">
    <source>
        <dbReference type="EMBL" id="TKA36564.1"/>
    </source>
</evidence>
<dbReference type="OrthoDB" id="3589080at2759"/>
<sequence>MSTPNINFGSPIIIFDSHPEEQDSHFWSYWTTFKTTLSIAWTGDVPKPLHPGSLRIVWWTTDNVRGHKDYELHQHTLVKESFDSLLSLPD</sequence>
<keyword evidence="2" id="KW-1185">Reference proteome</keyword>
<comment type="caution">
    <text evidence="1">The sequence shown here is derived from an EMBL/GenBank/DDBJ whole genome shotgun (WGS) entry which is preliminary data.</text>
</comment>
<reference evidence="1 2" key="1">
    <citation type="submission" date="2017-03" db="EMBL/GenBank/DDBJ databases">
        <title>Genomes of endolithic fungi from Antarctica.</title>
        <authorList>
            <person name="Coleine C."/>
            <person name="Masonjones S."/>
            <person name="Stajich J.E."/>
        </authorList>
    </citation>
    <scope>NUCLEOTIDE SEQUENCE [LARGE SCALE GENOMIC DNA]</scope>
    <source>
        <strain evidence="1 2">CCFEE 5187</strain>
    </source>
</reference>
<accession>A0A4U0ULJ6</accession>
<dbReference type="EMBL" id="NAJN01003684">
    <property type="protein sequence ID" value="TKA36564.1"/>
    <property type="molecule type" value="Genomic_DNA"/>
</dbReference>
<gene>
    <name evidence="1" type="ORF">B0A49_13582</name>
</gene>
<name>A0A4U0ULJ6_9PEZI</name>